<dbReference type="KEGG" id="gaz:Pan241w_60410"/>
<dbReference type="Proteomes" id="UP000317171">
    <property type="component" value="Chromosome"/>
</dbReference>
<keyword evidence="2" id="KW-1185">Reference proteome</keyword>
<sequence>MAKFYITYDIENVSIVRIVNFLVSYKVMSLAEAVTSLVPKYNSGETVVIEIQDEELAARFRDDLDSDRWNYRYE</sequence>
<accession>A0A517RPV9</accession>
<proteinExistence type="predicted"/>
<organism evidence="1 2">
    <name type="scientific">Gimesia alba</name>
    <dbReference type="NCBI Taxonomy" id="2527973"/>
    <lineage>
        <taxon>Bacteria</taxon>
        <taxon>Pseudomonadati</taxon>
        <taxon>Planctomycetota</taxon>
        <taxon>Planctomycetia</taxon>
        <taxon>Planctomycetales</taxon>
        <taxon>Planctomycetaceae</taxon>
        <taxon>Gimesia</taxon>
    </lineage>
</organism>
<evidence type="ECO:0000313" key="1">
    <source>
        <dbReference type="EMBL" id="QDT45913.1"/>
    </source>
</evidence>
<dbReference type="AlphaFoldDB" id="A0A517RPV9"/>
<name>A0A517RPV9_9PLAN</name>
<gene>
    <name evidence="1" type="ORF">Pan241w_60410</name>
</gene>
<evidence type="ECO:0000313" key="2">
    <source>
        <dbReference type="Proteomes" id="UP000317171"/>
    </source>
</evidence>
<dbReference type="EMBL" id="CP036269">
    <property type="protein sequence ID" value="QDT45913.1"/>
    <property type="molecule type" value="Genomic_DNA"/>
</dbReference>
<reference evidence="1 2" key="1">
    <citation type="submission" date="2019-02" db="EMBL/GenBank/DDBJ databases">
        <title>Deep-cultivation of Planctomycetes and their phenomic and genomic characterization uncovers novel biology.</title>
        <authorList>
            <person name="Wiegand S."/>
            <person name="Jogler M."/>
            <person name="Boedeker C."/>
            <person name="Pinto D."/>
            <person name="Vollmers J."/>
            <person name="Rivas-Marin E."/>
            <person name="Kohn T."/>
            <person name="Peeters S.H."/>
            <person name="Heuer A."/>
            <person name="Rast P."/>
            <person name="Oberbeckmann S."/>
            <person name="Bunk B."/>
            <person name="Jeske O."/>
            <person name="Meyerdierks A."/>
            <person name="Storesund J.E."/>
            <person name="Kallscheuer N."/>
            <person name="Luecker S."/>
            <person name="Lage O.M."/>
            <person name="Pohl T."/>
            <person name="Merkel B.J."/>
            <person name="Hornburger P."/>
            <person name="Mueller R.-W."/>
            <person name="Bruemmer F."/>
            <person name="Labrenz M."/>
            <person name="Spormann A.M."/>
            <person name="Op den Camp H."/>
            <person name="Overmann J."/>
            <person name="Amann R."/>
            <person name="Jetten M.S.M."/>
            <person name="Mascher T."/>
            <person name="Medema M.H."/>
            <person name="Devos D.P."/>
            <person name="Kaster A.-K."/>
            <person name="Ovreas L."/>
            <person name="Rohde M."/>
            <person name="Galperin M.Y."/>
            <person name="Jogler C."/>
        </authorList>
    </citation>
    <scope>NUCLEOTIDE SEQUENCE [LARGE SCALE GENOMIC DNA]</scope>
    <source>
        <strain evidence="1 2">Pan241w</strain>
    </source>
</reference>
<protein>
    <submittedName>
        <fullName evidence="1">Uncharacterized protein</fullName>
    </submittedName>
</protein>